<evidence type="ECO:0000313" key="1">
    <source>
        <dbReference type="EMBL" id="VDN05528.1"/>
    </source>
</evidence>
<evidence type="ECO:0000313" key="3">
    <source>
        <dbReference type="WBParaSite" id="TCLT_0000802401-mRNA-1"/>
    </source>
</evidence>
<accession>A0A0N5D4W3</accession>
<evidence type="ECO:0000313" key="2">
    <source>
        <dbReference type="Proteomes" id="UP000276776"/>
    </source>
</evidence>
<protein>
    <submittedName>
        <fullName evidence="3">V-type proton ATPase subunit a</fullName>
    </submittedName>
</protein>
<gene>
    <name evidence="1" type="ORF">TCLT_LOCUS8013</name>
</gene>
<name>A0A0N5D4W3_THECL</name>
<dbReference type="WBParaSite" id="TCLT_0000802401-mRNA-1">
    <property type="protein sequence ID" value="TCLT_0000802401-mRNA-1"/>
    <property type="gene ID" value="TCLT_0000802401"/>
</dbReference>
<reference evidence="3" key="1">
    <citation type="submission" date="2016-04" db="UniProtKB">
        <authorList>
            <consortium name="WormBaseParasite"/>
        </authorList>
    </citation>
    <scope>IDENTIFICATION</scope>
</reference>
<dbReference type="EMBL" id="UYYF01004570">
    <property type="protein sequence ID" value="VDN05528.1"/>
    <property type="molecule type" value="Genomic_DNA"/>
</dbReference>
<organism evidence="3">
    <name type="scientific">Thelazia callipaeda</name>
    <name type="common">Oriental eyeworm</name>
    <name type="synonym">Parasitic nematode</name>
    <dbReference type="NCBI Taxonomy" id="103827"/>
    <lineage>
        <taxon>Eukaryota</taxon>
        <taxon>Metazoa</taxon>
        <taxon>Ecdysozoa</taxon>
        <taxon>Nematoda</taxon>
        <taxon>Chromadorea</taxon>
        <taxon>Rhabditida</taxon>
        <taxon>Spirurina</taxon>
        <taxon>Spiruromorpha</taxon>
        <taxon>Thelazioidea</taxon>
        <taxon>Thelaziidae</taxon>
        <taxon>Thelazia</taxon>
    </lineage>
</organism>
<sequence>MFFRKVLEYAAEIEVWKRKYEMQQQTASIEISEPTNNEEEITDIMEQLNTAAERLTRLNAVKDLRLLQVNTAKYLSDFEAQRYICVPL</sequence>
<proteinExistence type="predicted"/>
<dbReference type="Proteomes" id="UP000276776">
    <property type="component" value="Unassembled WGS sequence"/>
</dbReference>
<reference evidence="1 2" key="2">
    <citation type="submission" date="2018-11" db="EMBL/GenBank/DDBJ databases">
        <authorList>
            <consortium name="Pathogen Informatics"/>
        </authorList>
    </citation>
    <scope>NUCLEOTIDE SEQUENCE [LARGE SCALE GENOMIC DNA]</scope>
</reference>
<dbReference type="OrthoDB" id="5877640at2759"/>
<keyword evidence="2" id="KW-1185">Reference proteome</keyword>
<dbReference type="AlphaFoldDB" id="A0A0N5D4W3"/>